<gene>
    <name evidence="1" type="ORF">MNBD_GAMMA25-512</name>
</gene>
<organism evidence="1">
    <name type="scientific">hydrothermal vent metagenome</name>
    <dbReference type="NCBI Taxonomy" id="652676"/>
    <lineage>
        <taxon>unclassified sequences</taxon>
        <taxon>metagenomes</taxon>
        <taxon>ecological metagenomes</taxon>
    </lineage>
</organism>
<name>A0A3B1BPN4_9ZZZZ</name>
<proteinExistence type="predicted"/>
<protein>
    <submittedName>
        <fullName evidence="1">Uncharacterized protein</fullName>
    </submittedName>
</protein>
<evidence type="ECO:0000313" key="1">
    <source>
        <dbReference type="EMBL" id="VAX08295.1"/>
    </source>
</evidence>
<accession>A0A3B1BPN4</accession>
<dbReference type="EMBL" id="UOFY01000027">
    <property type="protein sequence ID" value="VAX08295.1"/>
    <property type="molecule type" value="Genomic_DNA"/>
</dbReference>
<sequence length="124" mass="14023">MNYAISLCGKPITIELSRQAEQALSARSQPLIAEIHLIFGCLVVKRVWFRDQVDCDTVPVINGLEVCFNVVRYAKTCRIADIDNGAKSEDFPIVKDKKTFVPDKVFIDYKKGNFLGSYTYARDV</sequence>
<dbReference type="AlphaFoldDB" id="A0A3B1BPN4"/>
<reference evidence="1" key="1">
    <citation type="submission" date="2018-06" db="EMBL/GenBank/DDBJ databases">
        <authorList>
            <person name="Zhirakovskaya E."/>
        </authorList>
    </citation>
    <scope>NUCLEOTIDE SEQUENCE</scope>
</reference>